<keyword evidence="4 9" id="KW-1133">Transmembrane helix</keyword>
<evidence type="ECO:0000256" key="1">
    <source>
        <dbReference type="ARBA" id="ARBA00004477"/>
    </source>
</evidence>
<reference evidence="11" key="1">
    <citation type="journal article" date="2013" name="Science">
        <title>The Amborella genome and the evolution of flowering plants.</title>
        <authorList>
            <consortium name="Amborella Genome Project"/>
        </authorList>
    </citation>
    <scope>NUCLEOTIDE SEQUENCE [LARGE SCALE GENOMIC DNA]</scope>
</reference>
<evidence type="ECO:0000256" key="5">
    <source>
        <dbReference type="ARBA" id="ARBA00023136"/>
    </source>
</evidence>
<dbReference type="GO" id="GO:0022857">
    <property type="term" value="F:transmembrane transporter activity"/>
    <property type="evidence" value="ECO:0000318"/>
    <property type="project" value="GO_Central"/>
</dbReference>
<keyword evidence="3 9" id="KW-0812">Transmembrane</keyword>
<dbReference type="STRING" id="13333.W1P6D5"/>
<evidence type="ECO:0000313" key="10">
    <source>
        <dbReference type="EMBL" id="ERN05442.1"/>
    </source>
</evidence>
<dbReference type="AlphaFoldDB" id="W1P6D5"/>
<dbReference type="EMBL" id="KI394011">
    <property type="protein sequence ID" value="ERN05442.1"/>
    <property type="molecule type" value="Genomic_DNA"/>
</dbReference>
<feature type="transmembrane region" description="Helical" evidence="9">
    <location>
        <begin position="382"/>
        <end position="402"/>
    </location>
</feature>
<feature type="transmembrane region" description="Helical" evidence="9">
    <location>
        <begin position="327"/>
        <end position="348"/>
    </location>
</feature>
<keyword evidence="5 9" id="KW-0472">Membrane</keyword>
<dbReference type="Gramene" id="ERN05442">
    <property type="protein sequence ID" value="ERN05442"/>
    <property type="gene ID" value="AMTR_s00007p00240820"/>
</dbReference>
<comment type="function">
    <text evidence="7">Involved in cellular auxin homeostasis by regulating auxin metabolism. Regulates intracellular auxin accumulation at the endoplasmic reticulum and thus auxin availability for nuclear auxin signaling.</text>
</comment>
<dbReference type="PANTHER" id="PTHR31651:SF36">
    <property type="entry name" value="AUXIN EFFLUX CARRIER FAMILY PROTEIN"/>
    <property type="match status" value="1"/>
</dbReference>
<evidence type="ECO:0000256" key="8">
    <source>
        <dbReference type="ARBA" id="ARBA00025752"/>
    </source>
</evidence>
<comment type="subcellular location">
    <subcellularLocation>
        <location evidence="1">Endoplasmic reticulum membrane</location>
        <topology evidence="1">Multi-pass membrane protein</topology>
    </subcellularLocation>
</comment>
<dbReference type="GO" id="GO:0009734">
    <property type="term" value="P:auxin-activated signaling pathway"/>
    <property type="evidence" value="ECO:0007669"/>
    <property type="project" value="UniProtKB-KW"/>
</dbReference>
<name>W1P6D5_AMBTC</name>
<evidence type="ECO:0008006" key="12">
    <source>
        <dbReference type="Google" id="ProtNLM"/>
    </source>
</evidence>
<dbReference type="OrthoDB" id="1919644at2759"/>
<evidence type="ECO:0000313" key="11">
    <source>
        <dbReference type="Proteomes" id="UP000017836"/>
    </source>
</evidence>
<feature type="transmembrane region" description="Helical" evidence="9">
    <location>
        <begin position="455"/>
        <end position="476"/>
    </location>
</feature>
<evidence type="ECO:0000256" key="3">
    <source>
        <dbReference type="ARBA" id="ARBA00022692"/>
    </source>
</evidence>
<dbReference type="GO" id="GO:0016020">
    <property type="term" value="C:membrane"/>
    <property type="evidence" value="ECO:0000318"/>
    <property type="project" value="GO_Central"/>
</dbReference>
<dbReference type="GO" id="GO:0005789">
    <property type="term" value="C:endoplasmic reticulum membrane"/>
    <property type="evidence" value="ECO:0007669"/>
    <property type="project" value="UniProtKB-SubCell"/>
</dbReference>
<protein>
    <recommendedName>
        <fullName evidence="12">Auxin efflux carrier</fullName>
    </recommendedName>
</protein>
<feature type="transmembrane region" description="Helical" evidence="9">
    <location>
        <begin position="414"/>
        <end position="435"/>
    </location>
</feature>
<evidence type="ECO:0000256" key="9">
    <source>
        <dbReference type="SAM" id="Phobius"/>
    </source>
</evidence>
<dbReference type="Pfam" id="PF03547">
    <property type="entry name" value="Mem_trans"/>
    <property type="match status" value="1"/>
</dbReference>
<evidence type="ECO:0000256" key="2">
    <source>
        <dbReference type="ARBA" id="ARBA00022448"/>
    </source>
</evidence>
<organism evidence="10 11">
    <name type="scientific">Amborella trichopoda</name>
    <dbReference type="NCBI Taxonomy" id="13333"/>
    <lineage>
        <taxon>Eukaryota</taxon>
        <taxon>Viridiplantae</taxon>
        <taxon>Streptophyta</taxon>
        <taxon>Embryophyta</taxon>
        <taxon>Tracheophyta</taxon>
        <taxon>Spermatophyta</taxon>
        <taxon>Magnoliopsida</taxon>
        <taxon>Amborellales</taxon>
        <taxon>Amborellaceae</taxon>
        <taxon>Amborella</taxon>
    </lineage>
</organism>
<dbReference type="InterPro" id="IPR004776">
    <property type="entry name" value="Mem_transp_PIN-like"/>
</dbReference>
<accession>W1P6D5</accession>
<gene>
    <name evidence="10" type="ORF">AMTR_s00007p00240820</name>
</gene>
<feature type="transmembrane region" description="Helical" evidence="9">
    <location>
        <begin position="270"/>
        <end position="291"/>
    </location>
</feature>
<feature type="transmembrane region" description="Helical" evidence="9">
    <location>
        <begin position="219"/>
        <end position="238"/>
    </location>
</feature>
<feature type="transmembrane region" description="Helical" evidence="9">
    <location>
        <begin position="124"/>
        <end position="143"/>
    </location>
</feature>
<dbReference type="InterPro" id="IPR045033">
    <property type="entry name" value="PILS1/3/4/5/7"/>
</dbReference>
<sequence>MANLTSRRLPGYTLCLVPGIVKRPQTFTYGFRNRAKTLKMRVVSAIPQASASLAPIAPLKEVFLGTAKTSLSLAAICVFVGLLQRSRHITPETPAILSQVTFRITVPCFLISKVSKIVALEAQWSLLSLPVIAILQVLTGWLLGKAVFHLMNKTNCMVPIDAWGNQVSMADVSVKDIDILKDDSLIIAACAFGNSVSLPLVILAGLLSHVDGGTAAGYVALYNVGGSPLLWSIGYQLFSPERKEVLSLSRPSLQSFIQFVWFWIRRILNPPIYGTLIGLVIGATPISYFFYPYKGKFLDIHQSCEGFRVLHEGLVLFCQSIMEASSLLGSATATVQTIILACAIGPLISDFGLRKGAAYETETESGEFNREKGYTIVLDKHIFWAIICIRLIGIPFAILFLVKGLLHMGLLPKNTILVFTVLVVSAMPTAQNLAVMLQLNPSKAPLVETFANLLLYEYALALVSIPIWTTLFTALFSRP</sequence>
<evidence type="ECO:0000256" key="7">
    <source>
        <dbReference type="ARBA" id="ARBA00025100"/>
    </source>
</evidence>
<dbReference type="PANTHER" id="PTHR31651">
    <property type="match status" value="1"/>
</dbReference>
<evidence type="ECO:0000256" key="4">
    <source>
        <dbReference type="ARBA" id="ARBA00022989"/>
    </source>
</evidence>
<proteinExistence type="inferred from homology"/>
<dbReference type="HOGENOM" id="CLU_570330_0_0_1"/>
<dbReference type="GO" id="GO:0080162">
    <property type="term" value="P:endoplasmic reticulum to cytosol auxin transport"/>
    <property type="evidence" value="ECO:0007669"/>
    <property type="project" value="InterPro"/>
</dbReference>
<keyword evidence="2" id="KW-0813">Transport</keyword>
<keyword evidence="11" id="KW-1185">Reference proteome</keyword>
<comment type="similarity">
    <text evidence="8">Belongs to the auxin efflux carrier (TC 2.A.69.2) family.</text>
</comment>
<evidence type="ECO:0000256" key="6">
    <source>
        <dbReference type="ARBA" id="ARBA00023294"/>
    </source>
</evidence>
<dbReference type="OMA" id="RMYVLAI"/>
<feature type="transmembrane region" description="Helical" evidence="9">
    <location>
        <begin position="185"/>
        <end position="207"/>
    </location>
</feature>
<dbReference type="eggNOG" id="ENOG502S5VV">
    <property type="taxonomic scope" value="Eukaryota"/>
</dbReference>
<dbReference type="Proteomes" id="UP000017836">
    <property type="component" value="Unassembled WGS sequence"/>
</dbReference>
<keyword evidence="6" id="KW-0927">Auxin signaling pathway</keyword>